<gene>
    <name evidence="2" type="ORF">A54_117</name>
</gene>
<keyword evidence="3" id="KW-1185">Reference proteome</keyword>
<feature type="coiled-coil region" evidence="1">
    <location>
        <begin position="103"/>
        <end position="135"/>
    </location>
</feature>
<sequence length="155" mass="17955">MYSLTVYRREFPEHTSSYFFAFCTPDREELIQKLADEMFKEALAQDYDISKGVSYYTNWNDFIVGIDGYMGACWSSGKTATPECLELDDKIDAILAEAYDISEQMLKDKYGELLKEVQEERNQEAKAKLLALIEEYEIPFDQAVENIQKLIIGKK</sequence>
<keyword evidence="1" id="KW-0175">Coiled coil</keyword>
<dbReference type="Proteomes" id="UP001236076">
    <property type="component" value="Segment"/>
</dbReference>
<protein>
    <submittedName>
        <fullName evidence="2">Uncharacterized protein</fullName>
    </submittedName>
</protein>
<organism evidence="2 3">
    <name type="scientific">Escherichia phage A5-4</name>
    <dbReference type="NCBI Taxonomy" id="2996162"/>
    <lineage>
        <taxon>Viruses</taxon>
        <taxon>Duplodnaviria</taxon>
        <taxon>Heunggongvirae</taxon>
        <taxon>Uroviricota</taxon>
        <taxon>Caudoviricetes</taxon>
        <taxon>Vequintavirinae</taxon>
    </lineage>
</organism>
<evidence type="ECO:0000313" key="2">
    <source>
        <dbReference type="EMBL" id="UZZ64357.1"/>
    </source>
</evidence>
<name>A0AAE9PZS1_9CAUD</name>
<proteinExistence type="predicted"/>
<dbReference type="EMBL" id="OP744025">
    <property type="protein sequence ID" value="UZZ64357.1"/>
    <property type="molecule type" value="Genomic_DNA"/>
</dbReference>
<evidence type="ECO:0000256" key="1">
    <source>
        <dbReference type="SAM" id="Coils"/>
    </source>
</evidence>
<reference evidence="2 3" key="1">
    <citation type="submission" date="2022-10" db="EMBL/GenBank/DDBJ databases">
        <authorList>
            <person name="Cortes-Martin A."/>
            <person name="Buttimer C.T.H."/>
            <person name="Hill C."/>
        </authorList>
    </citation>
    <scope>NUCLEOTIDE SEQUENCE [LARGE SCALE GENOMIC DNA]</scope>
</reference>
<evidence type="ECO:0000313" key="3">
    <source>
        <dbReference type="Proteomes" id="UP001236076"/>
    </source>
</evidence>
<accession>A0AAE9PZS1</accession>